<protein>
    <recommendedName>
        <fullName evidence="6">PNPLA domain-containing protein</fullName>
    </recommendedName>
</protein>
<dbReference type="EMBL" id="JABCIY010000077">
    <property type="protein sequence ID" value="KAF7193646.1"/>
    <property type="molecule type" value="Genomic_DNA"/>
</dbReference>
<comment type="caution">
    <text evidence="7">The sequence shown here is derived from an EMBL/GenBank/DDBJ whole genome shotgun (WGS) entry which is preliminary data.</text>
</comment>
<evidence type="ECO:0000259" key="6">
    <source>
        <dbReference type="PROSITE" id="PS51635"/>
    </source>
</evidence>
<sequence length="573" mass="64537">MEASVGTLSAPDGSQTRSSSRAPSAPRREETSDSEKAGRVWARTVKDPWDPCILTLDGGGIRGYSSLLILKELMHEVWEWEKYYDEHSTVEIRTDSPTEYFGGDVEEQAEAGAARGRHGYHRKLGNDPDQAEAEHGVNTDLPETKTAPAAAMETIITDERTADLSTRIAASEEELLPCHYFDFMYGTSTGGLIATILGRLRMTVTEGLELYRKVGDDLFGRRRSRVPLMTKYYHEPLEKAVREIVSSRCHEHENCDGNDLHPWEADRFDELLAKPIPFDVDQPRVCQSCCLTATHNENISEAYLLRSYPHYYSENAPNWITRYNEGADAIPIWQVTRATTAAPFYFEMLEAMVNDELKSFKDGGIRENNPSGAALSEFHALYEGRASEPALMLSIGTGRPNQSHDGFAAAWPSSFGRLAIVSKFLEKRAVIQNLLIKYTEGEKQHKQMREHAHGEHTWYKRLNVSEGLESMPLDLWEKGDWTDPKTGGTKSNIPGGASLTRMEEATEEYLERPFNPDIDSYAPPKTMLRQAAQKLVIQRRKRAEEGGERWDTFIGKHLHRPKSEPLKSNGEAG</sequence>
<dbReference type="PANTHER" id="PTHR24185:SF1">
    <property type="entry name" value="CALCIUM-INDEPENDENT PHOSPHOLIPASE A2-GAMMA"/>
    <property type="match status" value="1"/>
</dbReference>
<evidence type="ECO:0000256" key="4">
    <source>
        <dbReference type="PROSITE-ProRule" id="PRU01161"/>
    </source>
</evidence>
<dbReference type="InterPro" id="IPR016035">
    <property type="entry name" value="Acyl_Trfase/lysoPLipase"/>
</dbReference>
<dbReference type="GO" id="GO:0046486">
    <property type="term" value="P:glycerolipid metabolic process"/>
    <property type="evidence" value="ECO:0007669"/>
    <property type="project" value="UniProtKB-ARBA"/>
</dbReference>
<evidence type="ECO:0000256" key="5">
    <source>
        <dbReference type="SAM" id="MobiDB-lite"/>
    </source>
</evidence>
<organism evidence="7 8">
    <name type="scientific">Pseudocercospora fuligena</name>
    <dbReference type="NCBI Taxonomy" id="685502"/>
    <lineage>
        <taxon>Eukaryota</taxon>
        <taxon>Fungi</taxon>
        <taxon>Dikarya</taxon>
        <taxon>Ascomycota</taxon>
        <taxon>Pezizomycotina</taxon>
        <taxon>Dothideomycetes</taxon>
        <taxon>Dothideomycetidae</taxon>
        <taxon>Mycosphaerellales</taxon>
        <taxon>Mycosphaerellaceae</taxon>
        <taxon>Pseudocercospora</taxon>
    </lineage>
</organism>
<dbReference type="GO" id="GO:0047499">
    <property type="term" value="F:calcium-independent phospholipase A2 activity"/>
    <property type="evidence" value="ECO:0007669"/>
    <property type="project" value="TreeGrafter"/>
</dbReference>
<feature type="active site" description="Proton acceptor" evidence="4">
    <location>
        <position position="362"/>
    </location>
</feature>
<dbReference type="PROSITE" id="PS51635">
    <property type="entry name" value="PNPLA"/>
    <property type="match status" value="1"/>
</dbReference>
<gene>
    <name evidence="7" type="ORF">HII31_04992</name>
</gene>
<keyword evidence="8" id="KW-1185">Reference proteome</keyword>
<keyword evidence="1 4" id="KW-0378">Hydrolase</keyword>
<dbReference type="PANTHER" id="PTHR24185">
    <property type="entry name" value="CALCIUM-INDEPENDENT PHOSPHOLIPASE A2-GAMMA"/>
    <property type="match status" value="1"/>
</dbReference>
<dbReference type="Proteomes" id="UP000660729">
    <property type="component" value="Unassembled WGS sequence"/>
</dbReference>
<feature type="region of interest" description="Disordered" evidence="5">
    <location>
        <begin position="109"/>
        <end position="143"/>
    </location>
</feature>
<keyword evidence="2 4" id="KW-0442">Lipid degradation</keyword>
<feature type="domain" description="PNPLA" evidence="6">
    <location>
        <begin position="54"/>
        <end position="375"/>
    </location>
</feature>
<name>A0A8H6RMC2_9PEZI</name>
<dbReference type="Gene3D" id="3.40.1090.10">
    <property type="entry name" value="Cytosolic phospholipase A2 catalytic domain"/>
    <property type="match status" value="1"/>
</dbReference>
<evidence type="ECO:0000256" key="3">
    <source>
        <dbReference type="ARBA" id="ARBA00023098"/>
    </source>
</evidence>
<dbReference type="Pfam" id="PF01734">
    <property type="entry name" value="Patatin"/>
    <property type="match status" value="1"/>
</dbReference>
<dbReference type="GO" id="GO:0016042">
    <property type="term" value="P:lipid catabolic process"/>
    <property type="evidence" value="ECO:0007669"/>
    <property type="project" value="UniProtKB-UniRule"/>
</dbReference>
<evidence type="ECO:0000256" key="2">
    <source>
        <dbReference type="ARBA" id="ARBA00022963"/>
    </source>
</evidence>
<dbReference type="GO" id="GO:0019369">
    <property type="term" value="P:arachidonate metabolic process"/>
    <property type="evidence" value="ECO:0007669"/>
    <property type="project" value="TreeGrafter"/>
</dbReference>
<keyword evidence="3 4" id="KW-0443">Lipid metabolism</keyword>
<feature type="region of interest" description="Disordered" evidence="5">
    <location>
        <begin position="539"/>
        <end position="573"/>
    </location>
</feature>
<dbReference type="OrthoDB" id="626167at2759"/>
<evidence type="ECO:0000313" key="7">
    <source>
        <dbReference type="EMBL" id="KAF7193646.1"/>
    </source>
</evidence>
<dbReference type="GO" id="GO:0016020">
    <property type="term" value="C:membrane"/>
    <property type="evidence" value="ECO:0007669"/>
    <property type="project" value="TreeGrafter"/>
</dbReference>
<feature type="short sequence motif" description="DGA/G" evidence="4">
    <location>
        <begin position="362"/>
        <end position="364"/>
    </location>
</feature>
<evidence type="ECO:0000313" key="8">
    <source>
        <dbReference type="Proteomes" id="UP000660729"/>
    </source>
</evidence>
<feature type="compositionally biased region" description="Basic and acidic residues" evidence="5">
    <location>
        <begin position="26"/>
        <end position="39"/>
    </location>
</feature>
<proteinExistence type="predicted"/>
<dbReference type="InterPro" id="IPR002641">
    <property type="entry name" value="PNPLA_dom"/>
</dbReference>
<evidence type="ECO:0000256" key="1">
    <source>
        <dbReference type="ARBA" id="ARBA00022801"/>
    </source>
</evidence>
<dbReference type="AlphaFoldDB" id="A0A8H6RMC2"/>
<feature type="short sequence motif" description="GXSXG" evidence="4">
    <location>
        <begin position="186"/>
        <end position="190"/>
    </location>
</feature>
<dbReference type="SUPFAM" id="SSF52151">
    <property type="entry name" value="FabD/lysophospholipase-like"/>
    <property type="match status" value="1"/>
</dbReference>
<feature type="region of interest" description="Disordered" evidence="5">
    <location>
        <begin position="1"/>
        <end position="39"/>
    </location>
</feature>
<accession>A0A8H6RMC2</accession>
<feature type="short sequence motif" description="GXGXXG" evidence="4">
    <location>
        <begin position="58"/>
        <end position="63"/>
    </location>
</feature>
<reference evidence="7" key="1">
    <citation type="submission" date="2020-04" db="EMBL/GenBank/DDBJ databases">
        <title>Draft genome resource of the tomato pathogen Pseudocercospora fuligena.</title>
        <authorList>
            <person name="Zaccaron A."/>
        </authorList>
    </citation>
    <scope>NUCLEOTIDE SEQUENCE</scope>
    <source>
        <strain evidence="7">PF001</strain>
    </source>
</reference>
<feature type="compositionally biased region" description="Basic and acidic residues" evidence="5">
    <location>
        <begin position="542"/>
        <end position="551"/>
    </location>
</feature>
<feature type="active site" description="Nucleophile" evidence="4">
    <location>
        <position position="188"/>
    </location>
</feature>